<evidence type="ECO:0000256" key="3">
    <source>
        <dbReference type="ARBA" id="ARBA00023315"/>
    </source>
</evidence>
<evidence type="ECO:0000256" key="2">
    <source>
        <dbReference type="ARBA" id="ARBA00022679"/>
    </source>
</evidence>
<evidence type="ECO:0000256" key="1">
    <source>
        <dbReference type="ARBA" id="ARBA00005189"/>
    </source>
</evidence>
<sequence>MVCKKKDAWQILRQVLVTAYEYLVLYFGLGFLAILCLAWSVFAIFLHRLLPERWGRPLGRVGIMVGFRLYIASLALTGGFRFDLCALDSLRDQGPLIIAPNHPSLLDAVMILSRLPNVACILKAALMDNVLFGAGSRLARYIRNDSPRGMIRESVADLRRGSQLLLFPEGTRTTRKPVNAFKGGIGLIASRAGVPIQTVFIETDSGFLGKTWPLFRRAALPINYRMRLGRRFDPPDNVQMFMSELERYFDVCLTLLPTETMPPPATATDESRSA</sequence>
<gene>
    <name evidence="6" type="ORF">DM484_08950</name>
</gene>
<proteinExistence type="predicted"/>
<reference evidence="6 7" key="1">
    <citation type="journal article" date="2018" name="Aquat. Microb. Ecol.">
        <title>Gammaproteobacterial methanotrophs dominate.</title>
        <authorList>
            <person name="Rissanen A.J."/>
            <person name="Saarenheimo J."/>
            <person name="Tiirola M."/>
            <person name="Peura S."/>
            <person name="Aalto S.L."/>
            <person name="Karvinen A."/>
            <person name="Nykanen H."/>
        </authorList>
    </citation>
    <scope>NUCLEOTIDE SEQUENCE [LARGE SCALE GENOMIC DNA]</scope>
    <source>
        <strain evidence="6">AMbin10</strain>
    </source>
</reference>
<accession>A0A2W4RH77</accession>
<comment type="pathway">
    <text evidence="1">Lipid metabolism.</text>
</comment>
<name>A0A2W4RH77_9GAMM</name>
<organism evidence="6 7">
    <name type="scientific">Candidatus Methylumidiphilus alinenensis</name>
    <dbReference type="NCBI Taxonomy" id="2202197"/>
    <lineage>
        <taxon>Bacteria</taxon>
        <taxon>Pseudomonadati</taxon>
        <taxon>Pseudomonadota</taxon>
        <taxon>Gammaproteobacteria</taxon>
        <taxon>Methylococcales</taxon>
        <taxon>Candidatus Methylumidiphilus</taxon>
    </lineage>
</organism>
<protein>
    <submittedName>
        <fullName evidence="6">1-acyl-sn-glycerol-3-phosphate acyltransferase</fullName>
    </submittedName>
</protein>
<evidence type="ECO:0000256" key="4">
    <source>
        <dbReference type="SAM" id="Phobius"/>
    </source>
</evidence>
<feature type="transmembrane region" description="Helical" evidence="4">
    <location>
        <begin position="23"/>
        <end position="46"/>
    </location>
</feature>
<keyword evidence="4" id="KW-1133">Transmembrane helix</keyword>
<feature type="domain" description="Phospholipid/glycerol acyltransferase" evidence="5">
    <location>
        <begin position="96"/>
        <end position="204"/>
    </location>
</feature>
<dbReference type="PANTHER" id="PTHR10434">
    <property type="entry name" value="1-ACYL-SN-GLYCEROL-3-PHOSPHATE ACYLTRANSFERASE"/>
    <property type="match status" value="1"/>
</dbReference>
<comment type="caution">
    <text evidence="6">The sequence shown here is derived from an EMBL/GenBank/DDBJ whole genome shotgun (WGS) entry which is preliminary data.</text>
</comment>
<keyword evidence="4" id="KW-0472">Membrane</keyword>
<dbReference type="Proteomes" id="UP000249396">
    <property type="component" value="Unassembled WGS sequence"/>
</dbReference>
<keyword evidence="4" id="KW-0812">Transmembrane</keyword>
<keyword evidence="2 6" id="KW-0808">Transferase</keyword>
<evidence type="ECO:0000313" key="6">
    <source>
        <dbReference type="EMBL" id="PZN81149.1"/>
    </source>
</evidence>
<evidence type="ECO:0000259" key="5">
    <source>
        <dbReference type="SMART" id="SM00563"/>
    </source>
</evidence>
<keyword evidence="3 6" id="KW-0012">Acyltransferase</keyword>
<dbReference type="AlphaFoldDB" id="A0A2W4RH77"/>
<feature type="transmembrane region" description="Helical" evidence="4">
    <location>
        <begin position="58"/>
        <end position="80"/>
    </location>
</feature>
<dbReference type="GO" id="GO:0003841">
    <property type="term" value="F:1-acylglycerol-3-phosphate O-acyltransferase activity"/>
    <property type="evidence" value="ECO:0007669"/>
    <property type="project" value="TreeGrafter"/>
</dbReference>
<dbReference type="GO" id="GO:0006654">
    <property type="term" value="P:phosphatidic acid biosynthetic process"/>
    <property type="evidence" value="ECO:0007669"/>
    <property type="project" value="TreeGrafter"/>
</dbReference>
<dbReference type="PANTHER" id="PTHR10434:SF66">
    <property type="entry name" value="PHOSPHOLIPID_GLYCEROL ACYLTRANSFERASE DOMAIN-CONTAINING PROTEIN"/>
    <property type="match status" value="1"/>
</dbReference>
<evidence type="ECO:0000313" key="7">
    <source>
        <dbReference type="Proteomes" id="UP000249396"/>
    </source>
</evidence>
<dbReference type="InterPro" id="IPR002123">
    <property type="entry name" value="Plipid/glycerol_acylTrfase"/>
</dbReference>
<dbReference type="SUPFAM" id="SSF69593">
    <property type="entry name" value="Glycerol-3-phosphate (1)-acyltransferase"/>
    <property type="match status" value="1"/>
</dbReference>
<dbReference type="EMBL" id="QJPH01000275">
    <property type="protein sequence ID" value="PZN81149.1"/>
    <property type="molecule type" value="Genomic_DNA"/>
</dbReference>
<dbReference type="SMART" id="SM00563">
    <property type="entry name" value="PlsC"/>
    <property type="match status" value="1"/>
</dbReference>
<dbReference type="Pfam" id="PF01553">
    <property type="entry name" value="Acyltransferase"/>
    <property type="match status" value="1"/>
</dbReference>
<dbReference type="CDD" id="cd07989">
    <property type="entry name" value="LPLAT_AGPAT-like"/>
    <property type="match status" value="1"/>
</dbReference>